<protein>
    <recommendedName>
        <fullName evidence="1">Putative regulatory protein H9872_09080</fullName>
    </recommendedName>
</protein>
<dbReference type="Pfam" id="PF04025">
    <property type="entry name" value="RemA-like"/>
    <property type="match status" value="1"/>
</dbReference>
<reference evidence="2" key="2">
    <citation type="submission" date="2021-04" db="EMBL/GenBank/DDBJ databases">
        <authorList>
            <person name="Gilroy R."/>
        </authorList>
    </citation>
    <scope>NUCLEOTIDE SEQUENCE</scope>
    <source>
        <strain evidence="2">B5-657</strain>
    </source>
</reference>
<dbReference type="PANTHER" id="PTHR38449">
    <property type="entry name" value="REGULATORY PROTEIN TM_1690-RELATED"/>
    <property type="match status" value="1"/>
</dbReference>
<evidence type="ECO:0000313" key="3">
    <source>
        <dbReference type="Proteomes" id="UP000824229"/>
    </source>
</evidence>
<evidence type="ECO:0000313" key="2">
    <source>
        <dbReference type="EMBL" id="MBU3804891.1"/>
    </source>
</evidence>
<comment type="caution">
    <text evidence="2">The sequence shown here is derived from an EMBL/GenBank/DDBJ whole genome shotgun (WGS) entry which is preliminary data.</text>
</comment>
<organism evidence="2 3">
    <name type="scientific">Candidatus Cellulosilyticum pullistercoris</name>
    <dbReference type="NCBI Taxonomy" id="2838521"/>
    <lineage>
        <taxon>Bacteria</taxon>
        <taxon>Bacillati</taxon>
        <taxon>Bacillota</taxon>
        <taxon>Clostridia</taxon>
        <taxon>Lachnospirales</taxon>
        <taxon>Cellulosilyticaceae</taxon>
        <taxon>Cellulosilyticum</taxon>
    </lineage>
</organism>
<dbReference type="InterPro" id="IPR007169">
    <property type="entry name" value="RemA-like"/>
</dbReference>
<accession>A0A9E2KDV1</accession>
<dbReference type="AlphaFoldDB" id="A0A9E2KDV1"/>
<dbReference type="Proteomes" id="UP000824229">
    <property type="component" value="Unassembled WGS sequence"/>
</dbReference>
<dbReference type="NCBIfam" id="NF003315">
    <property type="entry name" value="PRK04323.1"/>
    <property type="match status" value="1"/>
</dbReference>
<name>A0A9E2KDV1_9FIRM</name>
<sequence>MGQFINIGYGNIVAVDRIVAIVTADSAPIKRLIVEAREKSELIDATQGRKTRGVIITDNHQVILSALQPDTMASRLMQQSEK</sequence>
<dbReference type="EMBL" id="JAHLFQ010000210">
    <property type="protein sequence ID" value="MBU3804891.1"/>
    <property type="molecule type" value="Genomic_DNA"/>
</dbReference>
<proteinExistence type="inferred from homology"/>
<evidence type="ECO:0000256" key="1">
    <source>
        <dbReference type="HAMAP-Rule" id="MF_01503"/>
    </source>
</evidence>
<reference evidence="2" key="1">
    <citation type="journal article" date="2021" name="PeerJ">
        <title>Extensive microbial diversity within the chicken gut microbiome revealed by metagenomics and culture.</title>
        <authorList>
            <person name="Gilroy R."/>
            <person name="Ravi A."/>
            <person name="Getino M."/>
            <person name="Pursley I."/>
            <person name="Horton D.L."/>
            <person name="Alikhan N.F."/>
            <person name="Baker D."/>
            <person name="Gharbi K."/>
            <person name="Hall N."/>
            <person name="Watson M."/>
            <person name="Adriaenssens E.M."/>
            <person name="Foster-Nyarko E."/>
            <person name="Jarju S."/>
            <person name="Secka A."/>
            <person name="Antonio M."/>
            <person name="Oren A."/>
            <person name="Chaudhuri R.R."/>
            <person name="La Ragione R."/>
            <person name="Hildebrand F."/>
            <person name="Pallen M.J."/>
        </authorList>
    </citation>
    <scope>NUCLEOTIDE SEQUENCE</scope>
    <source>
        <strain evidence="2">B5-657</strain>
    </source>
</reference>
<gene>
    <name evidence="2" type="ORF">H9872_09080</name>
</gene>
<comment type="similarity">
    <text evidence="1">Belongs to the RemA family.</text>
</comment>
<dbReference type="PANTHER" id="PTHR38449:SF1">
    <property type="entry name" value="REGULATORY PROTEIN SSL2874-RELATED"/>
    <property type="match status" value="1"/>
</dbReference>
<dbReference type="HAMAP" id="MF_01503">
    <property type="entry name" value="RemA"/>
    <property type="match status" value="1"/>
</dbReference>